<feature type="region of interest" description="Disordered" evidence="1">
    <location>
        <begin position="1"/>
        <end position="44"/>
    </location>
</feature>
<evidence type="ECO:0000256" key="1">
    <source>
        <dbReference type="SAM" id="MobiDB-lite"/>
    </source>
</evidence>
<evidence type="ECO:0000313" key="2">
    <source>
        <dbReference type="EMBL" id="KOA20134.1"/>
    </source>
</evidence>
<comment type="caution">
    <text evidence="2">The sequence shown here is derived from an EMBL/GenBank/DDBJ whole genome shotgun (WGS) entry which is preliminary data.</text>
</comment>
<name>A0A0L6ZAY1_9CLOT</name>
<gene>
    <name evidence="2" type="ORF">CLHOM_13290</name>
</gene>
<protein>
    <submittedName>
        <fullName evidence="2">Uncharacterized protein</fullName>
    </submittedName>
</protein>
<feature type="compositionally biased region" description="Basic residues" evidence="1">
    <location>
        <begin position="1"/>
        <end position="13"/>
    </location>
</feature>
<accession>A0A0L6ZAY1</accession>
<reference evidence="3" key="1">
    <citation type="submission" date="2015-08" db="EMBL/GenBank/DDBJ databases">
        <title>Genome sequence of the strict anaerobe Clostridium homopropionicum LuHBu1 (DSM 5847T).</title>
        <authorList>
            <person name="Poehlein A."/>
            <person name="Beck M."/>
            <person name="Schiel-Bengelsdorf B."/>
            <person name="Bengelsdorf F.R."/>
            <person name="Daniel R."/>
            <person name="Duerre P."/>
        </authorList>
    </citation>
    <scope>NUCLEOTIDE SEQUENCE [LARGE SCALE GENOMIC DNA]</scope>
    <source>
        <strain evidence="3">DSM 5847</strain>
    </source>
</reference>
<evidence type="ECO:0000313" key="3">
    <source>
        <dbReference type="Proteomes" id="UP000037043"/>
    </source>
</evidence>
<feature type="compositionally biased region" description="Basic and acidic residues" evidence="1">
    <location>
        <begin position="14"/>
        <end position="33"/>
    </location>
</feature>
<dbReference type="AlphaFoldDB" id="A0A0L6ZAY1"/>
<dbReference type="Proteomes" id="UP000037043">
    <property type="component" value="Unassembled WGS sequence"/>
</dbReference>
<sequence length="44" mass="5151">MEKIKGEKHKKSKKLDGHRPADDAKKRGKRTPERYTNFDGEPIE</sequence>
<dbReference type="RefSeq" id="WP_278321723.1">
    <property type="nucleotide sequence ID" value="NZ_LHUR01000018.1"/>
</dbReference>
<organism evidence="2 3">
    <name type="scientific">Clostridium homopropionicum DSM 5847</name>
    <dbReference type="NCBI Taxonomy" id="1121318"/>
    <lineage>
        <taxon>Bacteria</taxon>
        <taxon>Bacillati</taxon>
        <taxon>Bacillota</taxon>
        <taxon>Clostridia</taxon>
        <taxon>Eubacteriales</taxon>
        <taxon>Clostridiaceae</taxon>
        <taxon>Clostridium</taxon>
    </lineage>
</organism>
<dbReference type="EMBL" id="LHUR01000018">
    <property type="protein sequence ID" value="KOA20134.1"/>
    <property type="molecule type" value="Genomic_DNA"/>
</dbReference>
<proteinExistence type="predicted"/>
<dbReference type="PATRIC" id="fig|1121318.3.peg.1343"/>
<keyword evidence="3" id="KW-1185">Reference proteome</keyword>